<evidence type="ECO:0000313" key="2">
    <source>
        <dbReference type="Proteomes" id="UP000298337"/>
    </source>
</evidence>
<dbReference type="RefSeq" id="WP_135434682.1">
    <property type="nucleotide sequence ID" value="NZ_SRLA01000002.1"/>
</dbReference>
<dbReference type="AlphaFoldDB" id="A0A4Z0P8T3"/>
<dbReference type="Proteomes" id="UP000298337">
    <property type="component" value="Unassembled WGS sequence"/>
</dbReference>
<organism evidence="1 2">
    <name type="scientific">Hymenobacter fodinae</name>
    <dbReference type="NCBI Taxonomy" id="2510796"/>
    <lineage>
        <taxon>Bacteria</taxon>
        <taxon>Pseudomonadati</taxon>
        <taxon>Bacteroidota</taxon>
        <taxon>Cytophagia</taxon>
        <taxon>Cytophagales</taxon>
        <taxon>Hymenobacteraceae</taxon>
        <taxon>Hymenobacter</taxon>
    </lineage>
</organism>
<comment type="caution">
    <text evidence="1">The sequence shown here is derived from an EMBL/GenBank/DDBJ whole genome shotgun (WGS) entry which is preliminary data.</text>
</comment>
<protein>
    <submittedName>
        <fullName evidence="1">Uncharacterized protein</fullName>
    </submittedName>
</protein>
<gene>
    <name evidence="1" type="ORF">EU556_13890</name>
</gene>
<sequence length="203" mass="22921">MNLPPVPPQLRELARQQLAAEPLYRGRTMARSLRRRLRDTAESIKRIQQLVLQRTRPAGANPHVDGGWANAGEWQKLLASMDAAVMALRSAWHAVKDSEPIVKEVLATWRDRHQLGPDLFFTQENDEIYLLLLPEIQEARATVDPLVEAALAAWEQAMLTYLHLLQHSQYIDGPRLQSGELSDCIKLIRTDRLPNLGTLPTAA</sequence>
<reference evidence="1 2" key="1">
    <citation type="submission" date="2019-04" db="EMBL/GenBank/DDBJ databases">
        <authorList>
            <person name="Feng G."/>
            <person name="Zhang J."/>
            <person name="Zhu H."/>
        </authorList>
    </citation>
    <scope>NUCLEOTIDE SEQUENCE [LARGE SCALE GENOMIC DNA]</scope>
    <source>
        <strain evidence="1 2">92R-1</strain>
    </source>
</reference>
<keyword evidence="2" id="KW-1185">Reference proteome</keyword>
<name>A0A4Z0P8T3_9BACT</name>
<proteinExistence type="predicted"/>
<accession>A0A4Z0P8T3</accession>
<dbReference type="EMBL" id="SRLA01000002">
    <property type="protein sequence ID" value="TGE08773.1"/>
    <property type="molecule type" value="Genomic_DNA"/>
</dbReference>
<evidence type="ECO:0000313" key="1">
    <source>
        <dbReference type="EMBL" id="TGE08773.1"/>
    </source>
</evidence>